<comment type="caution">
    <text evidence="1">The sequence shown here is derived from an EMBL/GenBank/DDBJ whole genome shotgun (WGS) entry which is preliminary data.</text>
</comment>
<sequence>MAVIKRPSAAVEALKGVVMPVPMSSSLSDRGSRGRVLSQNGPFREPIVDIIFTANQPLTMGKERTISPLLTVIWNTSFGLQIQERRTRHERVPM</sequence>
<dbReference type="EMBL" id="BGPR01138523">
    <property type="protein sequence ID" value="GBN62362.1"/>
    <property type="molecule type" value="Genomic_DNA"/>
</dbReference>
<protein>
    <submittedName>
        <fullName evidence="1">Uncharacterized protein</fullName>
    </submittedName>
</protein>
<dbReference type="AlphaFoldDB" id="A0A4Y2QFX3"/>
<name>A0A4Y2QFX3_ARAVE</name>
<keyword evidence="2" id="KW-1185">Reference proteome</keyword>
<reference evidence="1 2" key="1">
    <citation type="journal article" date="2019" name="Sci. Rep.">
        <title>Orb-weaving spider Araneus ventricosus genome elucidates the spidroin gene catalogue.</title>
        <authorList>
            <person name="Kono N."/>
            <person name="Nakamura H."/>
            <person name="Ohtoshi R."/>
            <person name="Moran D.A.P."/>
            <person name="Shinohara A."/>
            <person name="Yoshida Y."/>
            <person name="Fujiwara M."/>
            <person name="Mori M."/>
            <person name="Tomita M."/>
            <person name="Arakawa K."/>
        </authorList>
    </citation>
    <scope>NUCLEOTIDE SEQUENCE [LARGE SCALE GENOMIC DNA]</scope>
</reference>
<evidence type="ECO:0000313" key="1">
    <source>
        <dbReference type="EMBL" id="GBN62362.1"/>
    </source>
</evidence>
<organism evidence="1 2">
    <name type="scientific">Araneus ventricosus</name>
    <name type="common">Orbweaver spider</name>
    <name type="synonym">Epeira ventricosa</name>
    <dbReference type="NCBI Taxonomy" id="182803"/>
    <lineage>
        <taxon>Eukaryota</taxon>
        <taxon>Metazoa</taxon>
        <taxon>Ecdysozoa</taxon>
        <taxon>Arthropoda</taxon>
        <taxon>Chelicerata</taxon>
        <taxon>Arachnida</taxon>
        <taxon>Araneae</taxon>
        <taxon>Araneomorphae</taxon>
        <taxon>Entelegynae</taxon>
        <taxon>Araneoidea</taxon>
        <taxon>Araneidae</taxon>
        <taxon>Araneus</taxon>
    </lineage>
</organism>
<dbReference type="Proteomes" id="UP000499080">
    <property type="component" value="Unassembled WGS sequence"/>
</dbReference>
<gene>
    <name evidence="1" type="ORF">AVEN_127621_1</name>
</gene>
<accession>A0A4Y2QFX3</accession>
<proteinExistence type="predicted"/>
<evidence type="ECO:0000313" key="2">
    <source>
        <dbReference type="Proteomes" id="UP000499080"/>
    </source>
</evidence>